<organism evidence="1">
    <name type="scientific">Anguilla anguilla</name>
    <name type="common">European freshwater eel</name>
    <name type="synonym">Muraena anguilla</name>
    <dbReference type="NCBI Taxonomy" id="7936"/>
    <lineage>
        <taxon>Eukaryota</taxon>
        <taxon>Metazoa</taxon>
        <taxon>Chordata</taxon>
        <taxon>Craniata</taxon>
        <taxon>Vertebrata</taxon>
        <taxon>Euteleostomi</taxon>
        <taxon>Actinopterygii</taxon>
        <taxon>Neopterygii</taxon>
        <taxon>Teleostei</taxon>
        <taxon>Anguilliformes</taxon>
        <taxon>Anguillidae</taxon>
        <taxon>Anguilla</taxon>
    </lineage>
</organism>
<evidence type="ECO:0000313" key="1">
    <source>
        <dbReference type="EMBL" id="JAH25676.1"/>
    </source>
</evidence>
<name>A0A0E9R935_ANGAN</name>
<protein>
    <submittedName>
        <fullName evidence="1">Uncharacterized protein</fullName>
    </submittedName>
</protein>
<reference evidence="1" key="2">
    <citation type="journal article" date="2015" name="Fish Shellfish Immunol.">
        <title>Early steps in the European eel (Anguilla anguilla)-Vibrio vulnificus interaction in the gills: Role of the RtxA13 toxin.</title>
        <authorList>
            <person name="Callol A."/>
            <person name="Pajuelo D."/>
            <person name="Ebbesson L."/>
            <person name="Teles M."/>
            <person name="MacKenzie S."/>
            <person name="Amaro C."/>
        </authorList>
    </citation>
    <scope>NUCLEOTIDE SEQUENCE</scope>
</reference>
<dbReference type="AlphaFoldDB" id="A0A0E9R935"/>
<proteinExistence type="predicted"/>
<sequence length="42" mass="4627">MRKSPLVEASAASNSTSFTFGRDLRSVWSASHWKSTNVSRAI</sequence>
<reference evidence="1" key="1">
    <citation type="submission" date="2014-11" db="EMBL/GenBank/DDBJ databases">
        <authorList>
            <person name="Amaro Gonzalez C."/>
        </authorList>
    </citation>
    <scope>NUCLEOTIDE SEQUENCE</scope>
</reference>
<accession>A0A0E9R935</accession>
<dbReference type="EMBL" id="GBXM01082901">
    <property type="protein sequence ID" value="JAH25676.1"/>
    <property type="molecule type" value="Transcribed_RNA"/>
</dbReference>